<evidence type="ECO:0000256" key="9">
    <source>
        <dbReference type="ARBA" id="ARBA00022989"/>
    </source>
</evidence>
<dbReference type="GO" id="GO:0008250">
    <property type="term" value="C:oligosaccharyltransferase complex"/>
    <property type="evidence" value="ECO:0007669"/>
    <property type="project" value="UniProtKB-UniRule"/>
</dbReference>
<evidence type="ECO:0000313" key="13">
    <source>
        <dbReference type="Proteomes" id="UP000605970"/>
    </source>
</evidence>
<keyword evidence="7 11" id="KW-0732">Signal</keyword>
<evidence type="ECO:0000256" key="4">
    <source>
        <dbReference type="ARBA" id="ARBA00008905"/>
    </source>
</evidence>
<evidence type="ECO:0000256" key="5">
    <source>
        <dbReference type="ARBA" id="ARBA00017611"/>
    </source>
</evidence>
<dbReference type="Pfam" id="PF04597">
    <property type="entry name" value="Ribophorin_I"/>
    <property type="match status" value="1"/>
</dbReference>
<evidence type="ECO:0000256" key="10">
    <source>
        <dbReference type="ARBA" id="ARBA00023136"/>
    </source>
</evidence>
<sequence length="477" mass="55120">MIKNNLFIIIFSLFIIFLSFCDAQQRELTVFDGLKVISATRNVDITSQIIKIKTEFELKNDGKEDVSYILNIITEDEAKHLSWMVAFETGKETGKFRVSRVKVKDVPDGFVFHKLELLNLFLSGSTIKITVDYALTEYLIPHPKEIIQSENQLVLYSGLANILSPYSIIKENCIYKVGSVQPIAFTDVSPSKYASGKISYGPYENLKPYSKKSITIHYENNSPFLVATNVDRVIEISHWGGNLAVEENVEILNKGASLKGSFSRLDFQMDRRGMKQPVIRSFKSILPPSTRDIYYRDEIGNISTSNVFPRSDRVEVELRPRFPLFGGWKTNYVLGYNIPSYSFLHFSGSNYALRMKMMDRLFDNAVVEKLRLKIILPEMSKNIKLVTPYSVKRLPDEVYKTYLDTFGRPVVVIEKENLINNHIQTFTLYYEFERMYLIREPLMVIAAFLLVFLISILLFRLDFSIESTVFYKKFSIY</sequence>
<evidence type="ECO:0000256" key="11">
    <source>
        <dbReference type="RuleBase" id="RU361143"/>
    </source>
</evidence>
<name>A0A8S9ZY95_9BILA</name>
<feature type="transmembrane region" description="Helical" evidence="11">
    <location>
        <begin position="442"/>
        <end position="463"/>
    </location>
</feature>
<keyword evidence="9 11" id="KW-1133">Transmembrane helix</keyword>
<dbReference type="PANTHER" id="PTHR21049">
    <property type="entry name" value="RIBOPHORIN I"/>
    <property type="match status" value="1"/>
</dbReference>
<evidence type="ECO:0000313" key="12">
    <source>
        <dbReference type="EMBL" id="KAF7638587.1"/>
    </source>
</evidence>
<accession>A0A8S9ZY95</accession>
<evidence type="ECO:0000256" key="6">
    <source>
        <dbReference type="ARBA" id="ARBA00022692"/>
    </source>
</evidence>
<protein>
    <recommendedName>
        <fullName evidence="5 11">Dolichyl-diphosphooligosaccharide--protein glycosyltransferase subunit 1</fullName>
    </recommendedName>
</protein>
<proteinExistence type="inferred from homology"/>
<comment type="similarity">
    <text evidence="4 11">Belongs to the OST1 family.</text>
</comment>
<keyword evidence="6 11" id="KW-0812">Transmembrane</keyword>
<dbReference type="EMBL" id="JABEBT010000011">
    <property type="protein sequence ID" value="KAF7638587.1"/>
    <property type="molecule type" value="Genomic_DNA"/>
</dbReference>
<dbReference type="InterPro" id="IPR007676">
    <property type="entry name" value="Ribophorin_I"/>
</dbReference>
<comment type="subunit">
    <text evidence="11">Component of the oligosaccharyltransferase (OST) complex.</text>
</comment>
<dbReference type="OrthoDB" id="310030at2759"/>
<keyword evidence="10 11" id="KW-0472">Membrane</keyword>
<comment type="function">
    <text evidence="1 11">Subunit of the oligosaccharyl transferase (OST) complex that catalyzes the initial transfer of a defined glycan (Glc(3)Man(9)GlcNAc(2) in eukaryotes) from the lipid carrier dolichol-pyrophosphate to an asparagine residue within an Asn-X-Ser/Thr consensus motif in nascent polypeptide chains, the first step in protein N-glycosylation. N-glycosylation occurs cotranslationally and the complex associates with the Sec61 complex at the channel-forming translocon complex that mediates protein translocation across the endoplasmic reticulum (ER). All subunits are required for a maximal enzyme activity.</text>
</comment>
<gene>
    <name evidence="12" type="ORF">Mgra_00001968</name>
</gene>
<evidence type="ECO:0000256" key="3">
    <source>
        <dbReference type="ARBA" id="ARBA00004922"/>
    </source>
</evidence>
<comment type="pathway">
    <text evidence="3 11">Protein modification; protein glycosylation.</text>
</comment>
<feature type="chain" id="PRO_5035969675" description="Dolichyl-diphosphooligosaccharide--protein glycosyltransferase subunit 1" evidence="11">
    <location>
        <begin position="24"/>
        <end position="477"/>
    </location>
</feature>
<evidence type="ECO:0000256" key="1">
    <source>
        <dbReference type="ARBA" id="ARBA00002791"/>
    </source>
</evidence>
<dbReference type="GO" id="GO:0018279">
    <property type="term" value="P:protein N-linked glycosylation via asparagine"/>
    <property type="evidence" value="ECO:0007669"/>
    <property type="project" value="TreeGrafter"/>
</dbReference>
<dbReference type="Proteomes" id="UP000605970">
    <property type="component" value="Unassembled WGS sequence"/>
</dbReference>
<comment type="caution">
    <text evidence="12">The sequence shown here is derived from an EMBL/GenBank/DDBJ whole genome shotgun (WGS) entry which is preliminary data.</text>
</comment>
<reference evidence="12" key="1">
    <citation type="journal article" date="2020" name="Ecol. Evol.">
        <title>Genome structure and content of the rice root-knot nematode (Meloidogyne graminicola).</title>
        <authorList>
            <person name="Phan N.T."/>
            <person name="Danchin E.G.J."/>
            <person name="Klopp C."/>
            <person name="Perfus-Barbeoch L."/>
            <person name="Kozlowski D.K."/>
            <person name="Koutsovoulos G.D."/>
            <person name="Lopez-Roques C."/>
            <person name="Bouchez O."/>
            <person name="Zahm M."/>
            <person name="Besnard G."/>
            <person name="Bellafiore S."/>
        </authorList>
    </citation>
    <scope>NUCLEOTIDE SEQUENCE</scope>
    <source>
        <strain evidence="12">VN-18</strain>
    </source>
</reference>
<keyword evidence="8 11" id="KW-0256">Endoplasmic reticulum</keyword>
<feature type="signal peptide" evidence="11">
    <location>
        <begin position="1"/>
        <end position="23"/>
    </location>
</feature>
<keyword evidence="13" id="KW-1185">Reference proteome</keyword>
<dbReference type="AlphaFoldDB" id="A0A8S9ZY95"/>
<dbReference type="PANTHER" id="PTHR21049:SF0">
    <property type="entry name" value="DOLICHYL-DIPHOSPHOOLIGOSACCHARIDE--PROTEIN GLYCOSYLTRANSFERASE SUBUNIT 1"/>
    <property type="match status" value="1"/>
</dbReference>
<comment type="subcellular location">
    <subcellularLocation>
        <location evidence="2 11">Endoplasmic reticulum membrane</location>
        <topology evidence="2 11">Single-pass type I membrane protein</topology>
    </subcellularLocation>
</comment>
<evidence type="ECO:0000256" key="2">
    <source>
        <dbReference type="ARBA" id="ARBA00004115"/>
    </source>
</evidence>
<evidence type="ECO:0000256" key="7">
    <source>
        <dbReference type="ARBA" id="ARBA00022729"/>
    </source>
</evidence>
<evidence type="ECO:0000256" key="8">
    <source>
        <dbReference type="ARBA" id="ARBA00022824"/>
    </source>
</evidence>
<organism evidence="12 13">
    <name type="scientific">Meloidogyne graminicola</name>
    <dbReference type="NCBI Taxonomy" id="189291"/>
    <lineage>
        <taxon>Eukaryota</taxon>
        <taxon>Metazoa</taxon>
        <taxon>Ecdysozoa</taxon>
        <taxon>Nematoda</taxon>
        <taxon>Chromadorea</taxon>
        <taxon>Rhabditida</taxon>
        <taxon>Tylenchina</taxon>
        <taxon>Tylenchomorpha</taxon>
        <taxon>Tylenchoidea</taxon>
        <taxon>Meloidogynidae</taxon>
        <taxon>Meloidogyninae</taxon>
        <taxon>Meloidogyne</taxon>
    </lineage>
</organism>